<name>I6S854_LACLC</name>
<dbReference type="AlphaFoldDB" id="I6S854"/>
<feature type="region of interest" description="Disordered" evidence="1">
    <location>
        <begin position="276"/>
        <end position="320"/>
    </location>
</feature>
<protein>
    <submittedName>
        <fullName evidence="3">MobA-like mobilization protein</fullName>
    </submittedName>
</protein>
<evidence type="ECO:0000313" key="3">
    <source>
        <dbReference type="EMBL" id="AFM72750.1"/>
    </source>
</evidence>
<evidence type="ECO:0000259" key="2">
    <source>
        <dbReference type="Pfam" id="PF03432"/>
    </source>
</evidence>
<proteinExistence type="predicted"/>
<sequence length="320" mass="36806">MATTHIKRSSSSSRLVNYAEKRAVQKDGHNLDIDYAKSEFKQIREIYGNKGSTQAYASRVAFSPKEFDPKNTQDQIKALEIAKEIYSTAYPNQQVALYVHNDTDSLHVHAVIGAIDLQIGKKMHGNWQQYREKLVKITDKVVKNHGLEVTIPKPRPEKLSMAEIKMKERGQPTWKDKIRQAVDSTMREAHIIDFKSFKSKLREKSVDVFERGKELTYKLTGTNYKARGSKLGDDYKKETIFNELDRRTELQFGRNNERQGSTWLEGRGERLEQEQRARQNLAKRAEDLQRGTLESAKQSIQPSQQRPQKSKERGLGGPSL</sequence>
<dbReference type="RefSeq" id="WP_015062862.1">
    <property type="nucleotide sequence ID" value="NC_019348.1"/>
</dbReference>
<organism evidence="3">
    <name type="scientific">Lactococcus lactis subsp. cremoris</name>
    <name type="common">Streptococcus cremoris</name>
    <dbReference type="NCBI Taxonomy" id="1359"/>
    <lineage>
        <taxon>Bacteria</taxon>
        <taxon>Bacillati</taxon>
        <taxon>Bacillota</taxon>
        <taxon>Bacilli</taxon>
        <taxon>Lactobacillales</taxon>
        <taxon>Streptococcaceae</taxon>
        <taxon>Lactococcus</taxon>
    </lineage>
</organism>
<dbReference type="InterPro" id="IPR005094">
    <property type="entry name" value="Endonuclease_MobA/VirD2"/>
</dbReference>
<accession>I6S854</accession>
<dbReference type="EMBL" id="JQ821354">
    <property type="protein sequence ID" value="AFM72750.1"/>
    <property type="molecule type" value="Genomic_DNA"/>
</dbReference>
<feature type="compositionally biased region" description="Polar residues" evidence="1">
    <location>
        <begin position="295"/>
        <end position="307"/>
    </location>
</feature>
<gene>
    <name evidence="3" type="primary">mobA</name>
    <name evidence="3" type="ORF">pAF07_p03</name>
</gene>
<feature type="domain" description="MobA/VirD2-like nuclease" evidence="2">
    <location>
        <begin position="20"/>
        <end position="147"/>
    </location>
</feature>
<reference evidence="3" key="1">
    <citation type="journal article" date="2012" name="J. Dairy Sci.">
        <title>Novel conjugative plasmids from the natural isolate Lactococcus lactis subspecies cremoris DPC3758: A repository of genes for the potential improvement of dairy starters.</title>
        <authorList>
            <person name="Fallico V."/>
            <person name="Ross R.P."/>
            <person name="Fitzgerald G.F."/>
            <person name="McAuliffe O."/>
        </authorList>
    </citation>
    <scope>NUCLEOTIDE SEQUENCE</scope>
    <source>
        <strain evidence="3">DPC3758</strain>
        <plasmid evidence="3">pAF07</plasmid>
    </source>
</reference>
<evidence type="ECO:0000256" key="1">
    <source>
        <dbReference type="SAM" id="MobiDB-lite"/>
    </source>
</evidence>
<geneLocation type="plasmid" evidence="3">
    <name>pAF07</name>
</geneLocation>
<dbReference type="Pfam" id="PF03432">
    <property type="entry name" value="Relaxase"/>
    <property type="match status" value="1"/>
</dbReference>
<feature type="compositionally biased region" description="Basic and acidic residues" evidence="1">
    <location>
        <begin position="276"/>
        <end position="289"/>
    </location>
</feature>
<keyword evidence="3" id="KW-0614">Plasmid</keyword>